<evidence type="ECO:0000256" key="7">
    <source>
        <dbReference type="SAM" id="MobiDB-lite"/>
    </source>
</evidence>
<proteinExistence type="inferred from homology"/>
<dbReference type="PANTHER" id="PTHR24348:SF72">
    <property type="entry name" value="SERINE_THREONINE PROTEIN KINASE"/>
    <property type="match status" value="1"/>
</dbReference>
<dbReference type="InterPro" id="IPR011009">
    <property type="entry name" value="Kinase-like_dom_sf"/>
</dbReference>
<gene>
    <name evidence="9" type="ORF">Ctob_008656</name>
</gene>
<keyword evidence="10" id="KW-1185">Reference proteome</keyword>
<dbReference type="InterPro" id="IPR038286">
    <property type="entry name" value="IPK_sf"/>
</dbReference>
<dbReference type="InterPro" id="IPR000719">
    <property type="entry name" value="Prot_kinase_dom"/>
</dbReference>
<dbReference type="InterPro" id="IPR008271">
    <property type="entry name" value="Ser/Thr_kinase_AS"/>
</dbReference>
<keyword evidence="5 6" id="KW-0067">ATP-binding</keyword>
<dbReference type="GO" id="GO:0005524">
    <property type="term" value="F:ATP binding"/>
    <property type="evidence" value="ECO:0007669"/>
    <property type="project" value="UniProtKB-UniRule"/>
</dbReference>
<feature type="region of interest" description="Disordered" evidence="7">
    <location>
        <begin position="595"/>
        <end position="625"/>
    </location>
</feature>
<evidence type="ECO:0000259" key="8">
    <source>
        <dbReference type="PROSITE" id="PS50011"/>
    </source>
</evidence>
<feature type="binding site" evidence="6">
    <location>
        <position position="207"/>
    </location>
    <ligand>
        <name>ATP</name>
        <dbReference type="ChEBI" id="CHEBI:30616"/>
    </ligand>
</feature>
<dbReference type="Pfam" id="PF00069">
    <property type="entry name" value="Pkinase"/>
    <property type="match status" value="1"/>
</dbReference>
<evidence type="ECO:0000256" key="3">
    <source>
        <dbReference type="ARBA" id="ARBA00022741"/>
    </source>
</evidence>
<dbReference type="InterPro" id="IPR017441">
    <property type="entry name" value="Protein_kinase_ATP_BS"/>
</dbReference>
<dbReference type="Pfam" id="PF03770">
    <property type="entry name" value="IPK"/>
    <property type="match status" value="1"/>
</dbReference>
<keyword evidence="3 6" id="KW-0547">Nucleotide-binding</keyword>
<organism evidence="9 10">
    <name type="scientific">Chrysochromulina tobinii</name>
    <dbReference type="NCBI Taxonomy" id="1460289"/>
    <lineage>
        <taxon>Eukaryota</taxon>
        <taxon>Haptista</taxon>
        <taxon>Haptophyta</taxon>
        <taxon>Prymnesiophyceae</taxon>
        <taxon>Prymnesiales</taxon>
        <taxon>Chrysochromulinaceae</taxon>
        <taxon>Chrysochromulina</taxon>
    </lineage>
</organism>
<evidence type="ECO:0000256" key="4">
    <source>
        <dbReference type="ARBA" id="ARBA00022777"/>
    </source>
</evidence>
<dbReference type="GO" id="GO:0004674">
    <property type="term" value="F:protein serine/threonine kinase activity"/>
    <property type="evidence" value="ECO:0007669"/>
    <property type="project" value="InterPro"/>
</dbReference>
<dbReference type="AlphaFoldDB" id="A0A0M0JVE5"/>
<dbReference type="SUPFAM" id="SSF56112">
    <property type="entry name" value="Protein kinase-like (PK-like)"/>
    <property type="match status" value="1"/>
</dbReference>
<dbReference type="GO" id="GO:0010506">
    <property type="term" value="P:regulation of autophagy"/>
    <property type="evidence" value="ECO:0007669"/>
    <property type="project" value="InterPro"/>
</dbReference>
<dbReference type="SUPFAM" id="SSF56104">
    <property type="entry name" value="SAICAR synthase-like"/>
    <property type="match status" value="1"/>
</dbReference>
<name>A0A0M0JVE5_9EUKA</name>
<dbReference type="OrthoDB" id="68483at2759"/>
<dbReference type="EMBL" id="JWZX01002185">
    <property type="protein sequence ID" value="KOO30656.1"/>
    <property type="molecule type" value="Genomic_DNA"/>
</dbReference>
<feature type="compositionally biased region" description="Low complexity" evidence="7">
    <location>
        <begin position="613"/>
        <end position="625"/>
    </location>
</feature>
<keyword evidence="2" id="KW-0808">Transferase</keyword>
<evidence type="ECO:0000256" key="2">
    <source>
        <dbReference type="ARBA" id="ARBA00022679"/>
    </source>
</evidence>
<feature type="region of interest" description="Disordered" evidence="7">
    <location>
        <begin position="1003"/>
        <end position="1024"/>
    </location>
</feature>
<protein>
    <submittedName>
        <fullName evidence="9">Protein ckk-isoform a</fullName>
    </submittedName>
</protein>
<keyword evidence="4" id="KW-0418">Kinase</keyword>
<evidence type="ECO:0000256" key="5">
    <source>
        <dbReference type="ARBA" id="ARBA00022840"/>
    </source>
</evidence>
<evidence type="ECO:0000256" key="6">
    <source>
        <dbReference type="PROSITE-ProRule" id="PRU10141"/>
    </source>
</evidence>
<reference evidence="10" key="1">
    <citation type="journal article" date="2015" name="PLoS Genet.">
        <title>Genome Sequence and Transcriptome Analyses of Chrysochromulina tobin: Metabolic Tools for Enhanced Algal Fitness in the Prominent Order Prymnesiales (Haptophyceae).</title>
        <authorList>
            <person name="Hovde B.T."/>
            <person name="Deodato C.R."/>
            <person name="Hunsperger H.M."/>
            <person name="Ryken S.A."/>
            <person name="Yost W."/>
            <person name="Jha R.K."/>
            <person name="Patterson J."/>
            <person name="Monnat R.J. Jr."/>
            <person name="Barlow S.B."/>
            <person name="Starkenburg S.R."/>
            <person name="Cattolico R.A."/>
        </authorList>
    </citation>
    <scope>NUCLEOTIDE SEQUENCE</scope>
    <source>
        <strain evidence="10">CCMP291</strain>
    </source>
</reference>
<sequence>MPSCATLCDHLRAQRRQRQRHRWALTLMTLLAADEPMHSPERQQQRPDGPPVPLVLLMPLVQPAPGLSGSVRAAQLLCDVLVAHFERCPEPVQLDGTRSCCGCPKTAGVAPCSSAAVNVDAGDWTTAYNRQTKTLQLERSAMRLKIGHDTDTDTDHASIRKEGNEITSVNDFSVVKTLGKGAFGEVFLSSRKGDLYAVKVLKKSALKRMRQGRTGSALDTVKTEIATMKKISHPNCVQMFDVILDPDQDEVFLVLEYVDGGSSQKGADGKPQRLPPRTIWSHLRHLVMGLEYLHMNQIVHRDIKPDNLLVTRPGKMYPGDAGVLKIADFGTSCFCEGDANAQKTAELCSSDTSGTFDNRVVDLWAVGVTLYLWASARVPFEAPTAMLLLKQISEASEITPAPPEVQEMGLREVIGGLLTRDPATRLTLAQLRLNAWLTDHDKQPLPLQPESNVQVSPEEIEQAVTNRSTIKFGSASGPSALGAALALCGTGDSTFGWLRIGSNTIRKRSNLAEANFYRAIAASGHLAPHLPIIYSISGAESSSDEFMRLGATEGVGREGGTSSSGHANYGAKPKRARSSFGLSFGSSLKRMVSFSGGSPKRMASGGSSPTRMVSVTATTSSDSDAATTLFPREAASTPAASGLPKAASFDLRSGELPSVGGADAVDAAVASVDDVAVMGDVGGGDLGGGDPSTALAPEPEEAVPTAVNEAVPTPVKEAVPTAVNEAVPTPVKEAVPTAARAVTSRTAAPPSRSLAGTTEDVVHILMGDLVTGMSQPCAMSFLMGVRTITAIDLGPEQATPNAALCGSMRSMAPERAAQMLTAEEKEAGAVPLHRYLEFLDTISTSRTLGFRIDAAKTVVNGSLDLLPLSEGTTLNTLADEAQTAEAIAIFLQRDAGLAVATLLKLKTLEAALMRSTFFARHVFLRTTMLLVFDDAHRSKGVDLKIMNFGSSYALPPSMTVKHTEPWDGTAECHEDGYLTGVRSLLRVVQRVCDALAPQAKVTPAAAATAQESTGNAQGDAAGAD</sequence>
<dbReference type="InterPro" id="IPR005522">
    <property type="entry name" value="IPK"/>
</dbReference>
<dbReference type="GO" id="GO:0032958">
    <property type="term" value="P:inositol phosphate biosynthetic process"/>
    <property type="evidence" value="ECO:0007669"/>
    <property type="project" value="InterPro"/>
</dbReference>
<feature type="domain" description="Protein kinase" evidence="8">
    <location>
        <begin position="172"/>
        <end position="437"/>
    </location>
</feature>
<dbReference type="PANTHER" id="PTHR24348">
    <property type="entry name" value="SERINE/THREONINE-PROTEIN KINASE UNC-51-RELATED"/>
    <property type="match status" value="1"/>
</dbReference>
<evidence type="ECO:0000313" key="9">
    <source>
        <dbReference type="EMBL" id="KOO30656.1"/>
    </source>
</evidence>
<dbReference type="Gene3D" id="3.30.470.160">
    <property type="entry name" value="Inositol polyphosphate kinase"/>
    <property type="match status" value="1"/>
</dbReference>
<dbReference type="Gene3D" id="1.10.510.10">
    <property type="entry name" value="Transferase(Phosphotransferase) domain 1"/>
    <property type="match status" value="1"/>
</dbReference>
<dbReference type="CDD" id="cd14008">
    <property type="entry name" value="STKc_LKB1_CaMKK"/>
    <property type="match status" value="1"/>
</dbReference>
<dbReference type="PROSITE" id="PS00107">
    <property type="entry name" value="PROTEIN_KINASE_ATP"/>
    <property type="match status" value="1"/>
</dbReference>
<dbReference type="SMART" id="SM00220">
    <property type="entry name" value="S_TKc"/>
    <property type="match status" value="1"/>
</dbReference>
<comment type="similarity">
    <text evidence="1">Belongs to the inositol phosphokinase (IPK) family.</text>
</comment>
<dbReference type="PROSITE" id="PS50011">
    <property type="entry name" value="PROTEIN_KINASE_DOM"/>
    <property type="match status" value="1"/>
</dbReference>
<evidence type="ECO:0000256" key="1">
    <source>
        <dbReference type="ARBA" id="ARBA00007374"/>
    </source>
</evidence>
<feature type="region of interest" description="Disordered" evidence="7">
    <location>
        <begin position="554"/>
        <end position="576"/>
    </location>
</feature>
<dbReference type="InterPro" id="IPR045269">
    <property type="entry name" value="Atg1-like"/>
</dbReference>
<evidence type="ECO:0000313" key="10">
    <source>
        <dbReference type="Proteomes" id="UP000037460"/>
    </source>
</evidence>
<dbReference type="Proteomes" id="UP000037460">
    <property type="component" value="Unassembled WGS sequence"/>
</dbReference>
<comment type="caution">
    <text evidence="9">The sequence shown here is derived from an EMBL/GenBank/DDBJ whole genome shotgun (WGS) entry which is preliminary data.</text>
</comment>
<accession>A0A0M0JVE5</accession>
<dbReference type="GO" id="GO:0005737">
    <property type="term" value="C:cytoplasm"/>
    <property type="evidence" value="ECO:0007669"/>
    <property type="project" value="TreeGrafter"/>
</dbReference>
<dbReference type="PROSITE" id="PS00108">
    <property type="entry name" value="PROTEIN_KINASE_ST"/>
    <property type="match status" value="1"/>
</dbReference>